<dbReference type="AlphaFoldDB" id="A0A261GAN1"/>
<dbReference type="InterPro" id="IPR027417">
    <property type="entry name" value="P-loop_NTPase"/>
</dbReference>
<dbReference type="InterPro" id="IPR003439">
    <property type="entry name" value="ABC_transporter-like_ATP-bd"/>
</dbReference>
<dbReference type="InterPro" id="IPR050166">
    <property type="entry name" value="ABC_transporter_ATP-bind"/>
</dbReference>
<gene>
    <name evidence="6" type="ORF">BAQU_0288</name>
</gene>
<dbReference type="GeneID" id="98294971"/>
<dbReference type="EMBL" id="MWXA01000002">
    <property type="protein sequence ID" value="OZG68470.1"/>
    <property type="molecule type" value="Genomic_DNA"/>
</dbReference>
<dbReference type="SMART" id="SM00382">
    <property type="entry name" value="AAA"/>
    <property type="match status" value="1"/>
</dbReference>
<evidence type="ECO:0000259" key="5">
    <source>
        <dbReference type="PROSITE" id="PS50893"/>
    </source>
</evidence>
<name>A0A261GAN1_9BIFI</name>
<dbReference type="PANTHER" id="PTHR42788:SF2">
    <property type="entry name" value="ABC TRANSPORTER ATP-BINDING PROTEIN"/>
    <property type="match status" value="1"/>
</dbReference>
<proteinExistence type="predicted"/>
<keyword evidence="3 6" id="KW-0067">ATP-binding</keyword>
<feature type="compositionally biased region" description="Polar residues" evidence="4">
    <location>
        <begin position="1"/>
        <end position="16"/>
    </location>
</feature>
<evidence type="ECO:0000256" key="2">
    <source>
        <dbReference type="ARBA" id="ARBA00022741"/>
    </source>
</evidence>
<protein>
    <submittedName>
        <fullName evidence="6">ABC transporter ATP-binding protein</fullName>
    </submittedName>
</protein>
<organism evidence="6 7">
    <name type="scientific">Bifidobacterium aquikefiri</name>
    <dbReference type="NCBI Taxonomy" id="1653207"/>
    <lineage>
        <taxon>Bacteria</taxon>
        <taxon>Bacillati</taxon>
        <taxon>Actinomycetota</taxon>
        <taxon>Actinomycetes</taxon>
        <taxon>Bifidobacteriales</taxon>
        <taxon>Bifidobacteriaceae</taxon>
        <taxon>Bifidobacterium</taxon>
    </lineage>
</organism>
<dbReference type="PANTHER" id="PTHR42788">
    <property type="entry name" value="TAURINE IMPORT ATP-BINDING PROTEIN-RELATED"/>
    <property type="match status" value="1"/>
</dbReference>
<dbReference type="Pfam" id="PF00005">
    <property type="entry name" value="ABC_tran"/>
    <property type="match status" value="1"/>
</dbReference>
<keyword evidence="2" id="KW-0547">Nucleotide-binding</keyword>
<sequence length="283" mass="31805">MTNTSTTETNPSQPSGVHSAALKEHSKTALEILSVSMTYPGNDAEVLRDISFHADKGEFVTFVGPSGCGKSTLFNIVAGLLAPSSGSVIVDYKENTGSPSDKIGYVLQKDLLLPWRTIRKNVTLGPELSHNRHIDAQQITELFHAYHLHGYEDSYPDQLSGGMRQRAALMRAMLMNPEIILMDEAYKALDYPLKIELESELLDRVKDSGQTVVFVTHDIEEAVTLSDRIYILKAHPGEIVDEMQIHLSCNSNKINERRLAPEFNEYYERIWKTVESGIRQEKR</sequence>
<comment type="caution">
    <text evidence="6">The sequence shown here is derived from an EMBL/GenBank/DDBJ whole genome shotgun (WGS) entry which is preliminary data.</text>
</comment>
<reference evidence="6 7" key="1">
    <citation type="journal article" date="2017" name="BMC Genomics">
        <title>Comparative genomic and phylogenomic analyses of the Bifidobacteriaceae family.</title>
        <authorList>
            <person name="Lugli G.A."/>
            <person name="Milani C."/>
            <person name="Turroni F."/>
            <person name="Duranti S."/>
            <person name="Mancabelli L."/>
            <person name="Mangifesta M."/>
            <person name="Ferrario C."/>
            <person name="Modesto M."/>
            <person name="Mattarelli P."/>
            <person name="Jiri K."/>
            <person name="van Sinderen D."/>
            <person name="Ventura M."/>
        </authorList>
    </citation>
    <scope>NUCLEOTIDE SEQUENCE [LARGE SCALE GENOMIC DNA]</scope>
    <source>
        <strain evidence="6 7">LMG 28769</strain>
    </source>
</reference>
<dbReference type="Proteomes" id="UP000216451">
    <property type="component" value="Unassembled WGS sequence"/>
</dbReference>
<evidence type="ECO:0000256" key="4">
    <source>
        <dbReference type="SAM" id="MobiDB-lite"/>
    </source>
</evidence>
<evidence type="ECO:0000256" key="3">
    <source>
        <dbReference type="ARBA" id="ARBA00022840"/>
    </source>
</evidence>
<feature type="region of interest" description="Disordered" evidence="4">
    <location>
        <begin position="1"/>
        <end position="21"/>
    </location>
</feature>
<dbReference type="CDD" id="cd03293">
    <property type="entry name" value="ABC_NrtD_SsuB_transporters"/>
    <property type="match status" value="1"/>
</dbReference>
<dbReference type="GO" id="GO:0005524">
    <property type="term" value="F:ATP binding"/>
    <property type="evidence" value="ECO:0007669"/>
    <property type="project" value="UniProtKB-KW"/>
</dbReference>
<dbReference type="GO" id="GO:0016887">
    <property type="term" value="F:ATP hydrolysis activity"/>
    <property type="evidence" value="ECO:0007669"/>
    <property type="project" value="InterPro"/>
</dbReference>
<evidence type="ECO:0000313" key="7">
    <source>
        <dbReference type="Proteomes" id="UP000216451"/>
    </source>
</evidence>
<evidence type="ECO:0000313" key="6">
    <source>
        <dbReference type="EMBL" id="OZG68470.1"/>
    </source>
</evidence>
<dbReference type="SUPFAM" id="SSF52540">
    <property type="entry name" value="P-loop containing nucleoside triphosphate hydrolases"/>
    <property type="match status" value="1"/>
</dbReference>
<evidence type="ECO:0000256" key="1">
    <source>
        <dbReference type="ARBA" id="ARBA00022448"/>
    </source>
</evidence>
<dbReference type="InterPro" id="IPR003593">
    <property type="entry name" value="AAA+_ATPase"/>
</dbReference>
<dbReference type="RefSeq" id="WP_211277076.1">
    <property type="nucleotide sequence ID" value="NZ_CALENZ010000002.1"/>
</dbReference>
<accession>A0A261GAN1</accession>
<feature type="domain" description="ABC transporter" evidence="5">
    <location>
        <begin position="30"/>
        <end position="259"/>
    </location>
</feature>
<keyword evidence="7" id="KW-1185">Reference proteome</keyword>
<keyword evidence="1" id="KW-0813">Transport</keyword>
<dbReference type="PROSITE" id="PS50893">
    <property type="entry name" value="ABC_TRANSPORTER_2"/>
    <property type="match status" value="1"/>
</dbReference>
<dbReference type="Gene3D" id="3.40.50.300">
    <property type="entry name" value="P-loop containing nucleotide triphosphate hydrolases"/>
    <property type="match status" value="1"/>
</dbReference>